<sequence length="601" mass="67808">MVKTALSATALCNYKNCTKQKQSKHDGYCIAHYRVVNNLAPGKQGRKRSTPTPDVALSSLPVISSSSCSSASSTQKYNGSGGDDYTKTSSEKRASFTTDSADTSIVSKATSAGKSTKLDKKGTCPKCLRDVRSNNGDHELAEPNNPIVTCAIKGCDAPRYHLACTGIPAGCDVYNHAVISNTAEGSLKSNMIGVKDKMPWWCQVSDTASYFANRHKPLVREWPLQRQSFICPSCDVEGTSRYLLEYFEKFQAMKKNFYAEYLGGFKKNSEERRSRADESVDSRTGQSFLWHLMKDNCGDREIMSWNTSEIQLGVMSNVLAYLSKEVQQQRKEDHMRREKRQKSKFKLDPSYLVGMPIRLFNPIENFYHSGRIIDYKLNAPYEVDRLLSETKPSASDASFPEPDMNTLVDEKIARTIFLVRFRHGCEGRKTSVHQWIYLEEHAVTVGGEICWAKIQSDCDNTGDYGSEEKTESSDRNSDVEDKRFKSPYRPVQISFRSLLEMLPVEELKSAVLGMGFGRHITHIRLTLDRNLNEMGQSSLYPFTASNPSWMDQILNRARLSDEDVALGVAMACMEREEERRVRSWCNLSISYVSTQSPSPKK</sequence>
<feature type="compositionally biased region" description="Basic and acidic residues" evidence="1">
    <location>
        <begin position="84"/>
        <end position="94"/>
    </location>
</feature>
<reference evidence="2" key="1">
    <citation type="submission" date="2023-06" db="EMBL/GenBank/DDBJ databases">
        <title>Survivors Of The Sea: Transcriptome response of Skeletonema marinoi to long-term dormancy.</title>
        <authorList>
            <person name="Pinder M.I.M."/>
            <person name="Kourtchenko O."/>
            <person name="Robertson E.K."/>
            <person name="Larsson T."/>
            <person name="Maumus F."/>
            <person name="Osuna-Cruz C.M."/>
            <person name="Vancaester E."/>
            <person name="Stenow R."/>
            <person name="Vandepoele K."/>
            <person name="Ploug H."/>
            <person name="Bruchert V."/>
            <person name="Godhe A."/>
            <person name="Topel M."/>
        </authorList>
    </citation>
    <scope>NUCLEOTIDE SEQUENCE</scope>
    <source>
        <strain evidence="2">R05AC</strain>
    </source>
</reference>
<proteinExistence type="predicted"/>
<accession>A0AAD9DJ10</accession>
<organism evidence="2 3">
    <name type="scientific">Skeletonema marinoi</name>
    <dbReference type="NCBI Taxonomy" id="267567"/>
    <lineage>
        <taxon>Eukaryota</taxon>
        <taxon>Sar</taxon>
        <taxon>Stramenopiles</taxon>
        <taxon>Ochrophyta</taxon>
        <taxon>Bacillariophyta</taxon>
        <taxon>Coscinodiscophyceae</taxon>
        <taxon>Thalassiosirophycidae</taxon>
        <taxon>Thalassiosirales</taxon>
        <taxon>Skeletonemataceae</taxon>
        <taxon>Skeletonema</taxon>
        <taxon>Skeletonema marinoi-dohrnii complex</taxon>
    </lineage>
</organism>
<feature type="region of interest" description="Disordered" evidence="1">
    <location>
        <begin position="462"/>
        <end position="483"/>
    </location>
</feature>
<evidence type="ECO:0000256" key="1">
    <source>
        <dbReference type="SAM" id="MobiDB-lite"/>
    </source>
</evidence>
<keyword evidence="3" id="KW-1185">Reference proteome</keyword>
<protein>
    <recommendedName>
        <fullName evidence="4">Zinc finger PHD-type domain-containing protein</fullName>
    </recommendedName>
</protein>
<dbReference type="EMBL" id="JATAAI010000002">
    <property type="protein sequence ID" value="KAK1747944.1"/>
    <property type="molecule type" value="Genomic_DNA"/>
</dbReference>
<evidence type="ECO:0008006" key="4">
    <source>
        <dbReference type="Google" id="ProtNLM"/>
    </source>
</evidence>
<feature type="region of interest" description="Disordered" evidence="1">
    <location>
        <begin position="64"/>
        <end position="100"/>
    </location>
</feature>
<dbReference type="AlphaFoldDB" id="A0AAD9DJ10"/>
<gene>
    <name evidence="2" type="ORF">QTG54_001907</name>
</gene>
<dbReference type="Proteomes" id="UP001224775">
    <property type="component" value="Unassembled WGS sequence"/>
</dbReference>
<evidence type="ECO:0000313" key="2">
    <source>
        <dbReference type="EMBL" id="KAK1747944.1"/>
    </source>
</evidence>
<comment type="caution">
    <text evidence="2">The sequence shown here is derived from an EMBL/GenBank/DDBJ whole genome shotgun (WGS) entry which is preliminary data.</text>
</comment>
<name>A0AAD9DJ10_9STRA</name>
<feature type="compositionally biased region" description="Basic and acidic residues" evidence="1">
    <location>
        <begin position="466"/>
        <end position="483"/>
    </location>
</feature>
<evidence type="ECO:0000313" key="3">
    <source>
        <dbReference type="Proteomes" id="UP001224775"/>
    </source>
</evidence>
<feature type="compositionally biased region" description="Low complexity" evidence="1">
    <location>
        <begin position="64"/>
        <end position="73"/>
    </location>
</feature>